<keyword evidence="3" id="KW-1185">Reference proteome</keyword>
<organism evidence="2 3">
    <name type="scientific">Dendrothele bispora (strain CBS 962.96)</name>
    <dbReference type="NCBI Taxonomy" id="1314807"/>
    <lineage>
        <taxon>Eukaryota</taxon>
        <taxon>Fungi</taxon>
        <taxon>Dikarya</taxon>
        <taxon>Basidiomycota</taxon>
        <taxon>Agaricomycotina</taxon>
        <taxon>Agaricomycetes</taxon>
        <taxon>Agaricomycetidae</taxon>
        <taxon>Agaricales</taxon>
        <taxon>Agaricales incertae sedis</taxon>
        <taxon>Dendrothele</taxon>
    </lineage>
</organism>
<sequence length="120" mass="12933">MITSVIGPGLGYSPSSNPGLFYNNDIPGWENRTRNSHWAPSSPSSSASPPYHPTLLTSTSSPSTLDLFFSTLQQRHLLASSIINFEFATGLSDCQRELGYQIQQGIGGIGEKGKGVWLFG</sequence>
<evidence type="ECO:0000256" key="1">
    <source>
        <dbReference type="SAM" id="MobiDB-lite"/>
    </source>
</evidence>
<proteinExistence type="predicted"/>
<protein>
    <submittedName>
        <fullName evidence="2">Uncharacterized protein</fullName>
    </submittedName>
</protein>
<reference evidence="2 3" key="1">
    <citation type="journal article" date="2019" name="Nat. Ecol. Evol.">
        <title>Megaphylogeny resolves global patterns of mushroom evolution.</title>
        <authorList>
            <person name="Varga T."/>
            <person name="Krizsan K."/>
            <person name="Foldi C."/>
            <person name="Dima B."/>
            <person name="Sanchez-Garcia M."/>
            <person name="Sanchez-Ramirez S."/>
            <person name="Szollosi G.J."/>
            <person name="Szarkandi J.G."/>
            <person name="Papp V."/>
            <person name="Albert L."/>
            <person name="Andreopoulos W."/>
            <person name="Angelini C."/>
            <person name="Antonin V."/>
            <person name="Barry K.W."/>
            <person name="Bougher N.L."/>
            <person name="Buchanan P."/>
            <person name="Buyck B."/>
            <person name="Bense V."/>
            <person name="Catcheside P."/>
            <person name="Chovatia M."/>
            <person name="Cooper J."/>
            <person name="Damon W."/>
            <person name="Desjardin D."/>
            <person name="Finy P."/>
            <person name="Geml J."/>
            <person name="Haridas S."/>
            <person name="Hughes K."/>
            <person name="Justo A."/>
            <person name="Karasinski D."/>
            <person name="Kautmanova I."/>
            <person name="Kiss B."/>
            <person name="Kocsube S."/>
            <person name="Kotiranta H."/>
            <person name="LaButti K.M."/>
            <person name="Lechner B.E."/>
            <person name="Liimatainen K."/>
            <person name="Lipzen A."/>
            <person name="Lukacs Z."/>
            <person name="Mihaltcheva S."/>
            <person name="Morgado L.N."/>
            <person name="Niskanen T."/>
            <person name="Noordeloos M.E."/>
            <person name="Ohm R.A."/>
            <person name="Ortiz-Santana B."/>
            <person name="Ovrebo C."/>
            <person name="Racz N."/>
            <person name="Riley R."/>
            <person name="Savchenko A."/>
            <person name="Shiryaev A."/>
            <person name="Soop K."/>
            <person name="Spirin V."/>
            <person name="Szebenyi C."/>
            <person name="Tomsovsky M."/>
            <person name="Tulloss R.E."/>
            <person name="Uehling J."/>
            <person name="Grigoriev I.V."/>
            <person name="Vagvolgyi C."/>
            <person name="Papp T."/>
            <person name="Martin F.M."/>
            <person name="Miettinen O."/>
            <person name="Hibbett D.S."/>
            <person name="Nagy L.G."/>
        </authorList>
    </citation>
    <scope>NUCLEOTIDE SEQUENCE [LARGE SCALE GENOMIC DNA]</scope>
    <source>
        <strain evidence="2 3">CBS 962.96</strain>
    </source>
</reference>
<name>A0A4S8MMT8_DENBC</name>
<dbReference type="EMBL" id="ML179058">
    <property type="protein sequence ID" value="THV04243.1"/>
    <property type="molecule type" value="Genomic_DNA"/>
</dbReference>
<dbReference type="AlphaFoldDB" id="A0A4S8MMT8"/>
<evidence type="ECO:0000313" key="3">
    <source>
        <dbReference type="Proteomes" id="UP000297245"/>
    </source>
</evidence>
<gene>
    <name evidence="2" type="ORF">K435DRAFT_851065</name>
</gene>
<dbReference type="Proteomes" id="UP000297245">
    <property type="component" value="Unassembled WGS sequence"/>
</dbReference>
<accession>A0A4S8MMT8</accession>
<feature type="region of interest" description="Disordered" evidence="1">
    <location>
        <begin position="32"/>
        <end position="57"/>
    </location>
</feature>
<feature type="compositionally biased region" description="Low complexity" evidence="1">
    <location>
        <begin position="39"/>
        <end position="57"/>
    </location>
</feature>
<evidence type="ECO:0000313" key="2">
    <source>
        <dbReference type="EMBL" id="THV04243.1"/>
    </source>
</evidence>